<dbReference type="HOGENOM" id="CLU_002639_3_0_1"/>
<protein>
    <recommendedName>
        <fullName evidence="1">Heterokaryon incompatibility domain-containing protein</fullName>
    </recommendedName>
</protein>
<dbReference type="GeneID" id="19462083"/>
<dbReference type="PANTHER" id="PTHR33112">
    <property type="entry name" value="DOMAIN PROTEIN, PUTATIVE-RELATED"/>
    <property type="match status" value="1"/>
</dbReference>
<dbReference type="RefSeq" id="XP_008086303.1">
    <property type="nucleotide sequence ID" value="XM_008088112.1"/>
</dbReference>
<dbReference type="STRING" id="1116229.S3DKM2"/>
<accession>S3DKM2</accession>
<name>S3DKM2_GLAL2</name>
<dbReference type="Proteomes" id="UP000016922">
    <property type="component" value="Unassembled WGS sequence"/>
</dbReference>
<evidence type="ECO:0000313" key="2">
    <source>
        <dbReference type="EMBL" id="EPE27113.1"/>
    </source>
</evidence>
<keyword evidence="3" id="KW-1185">Reference proteome</keyword>
<sequence>MTSKLCDDCSKLIAEIRPAGGKQGTHEITSTKHNFHINSQNGCAMCTHMLLGFDHHENSIILTASQDIRTSYPRSSFDFRLVNGFLENAELLFSYKYGRDSLDDGMRQGKRELVSKSYAIHPLVRNKLVLDDLVIGGTNSHAQFDLHRMEISHDKSTGSGKTKELIKGWLSECSAGHKNCNMEPVFGMQNPTRLIYVGTEKEPVARLLNGANSPESLVYATLSHCWGKVVPFRLLISNIEELKHEIPFDELSRTFREAIQVTRKLSVRYLWIDSLCIIQDSKIDWLMESTLMDSVYSNAIFNIAATSAKNGHEGLYRERRLQDVELCKFEAEWTPTPGINTLLSRKLWQTQIEESPLRKRSWVLQEMYLSRRNIHFGKTQVFWECREASACEMLPTGCSYFVDNSSKLSPFKYNTPIDRESSSFEIFQAMVDWDKIVLTYTRSSLTFGDDKLVAISALARYWQRQWKEPVKYYAGIWDIALLHQLMWTAAVGSLNPKDGLTRLARQKGYRAPTWSWASVDGPIKISSYSGTPLAPPNYSLLVDTPQIEIDLVSDDQFGQVRGGRLKISSRLAHSVSVHNRGKPVSYKLGSSGIPIPGGTWLLPDVVLADDDMKSKTLVLMPLMSKSHINLPKKEEFNTTFGLLLQRVEDKVGTFERFGIFDLRKGSDADQVLFEEALVDFDLHANQSGLSYTVDKNNKKRYDVVII</sequence>
<dbReference type="AlphaFoldDB" id="S3DKM2"/>
<dbReference type="InterPro" id="IPR010730">
    <property type="entry name" value="HET"/>
</dbReference>
<gene>
    <name evidence="2" type="ORF">GLAREA_03027</name>
</gene>
<dbReference type="EMBL" id="KE145370">
    <property type="protein sequence ID" value="EPE27113.1"/>
    <property type="molecule type" value="Genomic_DNA"/>
</dbReference>
<dbReference type="OrthoDB" id="5362512at2759"/>
<feature type="domain" description="Heterokaryon incompatibility" evidence="1">
    <location>
        <begin position="219"/>
        <end position="366"/>
    </location>
</feature>
<dbReference type="Pfam" id="PF06985">
    <property type="entry name" value="HET"/>
    <property type="match status" value="1"/>
</dbReference>
<dbReference type="eggNOG" id="ENOG502S8TM">
    <property type="taxonomic scope" value="Eukaryota"/>
</dbReference>
<evidence type="ECO:0000313" key="3">
    <source>
        <dbReference type="Proteomes" id="UP000016922"/>
    </source>
</evidence>
<reference evidence="2 3" key="1">
    <citation type="journal article" date="2013" name="BMC Genomics">
        <title>Genomics-driven discovery of the pneumocandin biosynthetic gene cluster in the fungus Glarea lozoyensis.</title>
        <authorList>
            <person name="Chen L."/>
            <person name="Yue Q."/>
            <person name="Zhang X."/>
            <person name="Xiang M."/>
            <person name="Wang C."/>
            <person name="Li S."/>
            <person name="Che Y."/>
            <person name="Ortiz-Lopez F.J."/>
            <person name="Bills G.F."/>
            <person name="Liu X."/>
            <person name="An Z."/>
        </authorList>
    </citation>
    <scope>NUCLEOTIDE SEQUENCE [LARGE SCALE GENOMIC DNA]</scope>
    <source>
        <strain evidence="3">ATCC 20868 / MF5171</strain>
    </source>
</reference>
<dbReference type="OMA" id="NENCSEY"/>
<organism evidence="2 3">
    <name type="scientific">Glarea lozoyensis (strain ATCC 20868 / MF5171)</name>
    <dbReference type="NCBI Taxonomy" id="1116229"/>
    <lineage>
        <taxon>Eukaryota</taxon>
        <taxon>Fungi</taxon>
        <taxon>Dikarya</taxon>
        <taxon>Ascomycota</taxon>
        <taxon>Pezizomycotina</taxon>
        <taxon>Leotiomycetes</taxon>
        <taxon>Helotiales</taxon>
        <taxon>Helotiaceae</taxon>
        <taxon>Glarea</taxon>
    </lineage>
</organism>
<dbReference type="PANTHER" id="PTHR33112:SF10">
    <property type="entry name" value="TOL"/>
    <property type="match status" value="1"/>
</dbReference>
<evidence type="ECO:0000259" key="1">
    <source>
        <dbReference type="Pfam" id="PF06985"/>
    </source>
</evidence>
<proteinExistence type="predicted"/>
<dbReference type="KEGG" id="glz:GLAREA_03027"/>